<dbReference type="GO" id="GO:0003735">
    <property type="term" value="F:structural constituent of ribosome"/>
    <property type="evidence" value="ECO:0007669"/>
    <property type="project" value="InterPro"/>
</dbReference>
<evidence type="ECO:0000256" key="4">
    <source>
        <dbReference type="HAMAP-Rule" id="MF_01363"/>
    </source>
</evidence>
<dbReference type="GO" id="GO:0005737">
    <property type="term" value="C:cytoplasm"/>
    <property type="evidence" value="ECO:0007669"/>
    <property type="project" value="UniProtKB-ARBA"/>
</dbReference>
<comment type="subunit">
    <text evidence="4">Part of the 50S ribosomal subunit. Contacts protein L20.</text>
</comment>
<dbReference type="GO" id="GO:0005840">
    <property type="term" value="C:ribosome"/>
    <property type="evidence" value="ECO:0007669"/>
    <property type="project" value="UniProtKB-KW"/>
</dbReference>
<dbReference type="EMBL" id="DXCV01000046">
    <property type="protein sequence ID" value="HIY88368.1"/>
    <property type="molecule type" value="Genomic_DNA"/>
</dbReference>
<evidence type="ECO:0000256" key="3">
    <source>
        <dbReference type="ARBA" id="ARBA00023274"/>
    </source>
</evidence>
<dbReference type="GO" id="GO:1990904">
    <property type="term" value="C:ribonucleoprotein complex"/>
    <property type="evidence" value="ECO:0007669"/>
    <property type="project" value="UniProtKB-KW"/>
</dbReference>
<dbReference type="NCBIfam" id="TIGR00061">
    <property type="entry name" value="L21"/>
    <property type="match status" value="1"/>
</dbReference>
<sequence length="105" mass="11801">MYVIVEIQGQQFKAEAGKKLFVHHIQNIESGATVEFDKVLLVDKDGDITVGVPTVEGAKVVCEVLSPLVKGEKVLVFHKKRRKGYRKLKGHREQFTELTIKEVVA</sequence>
<evidence type="ECO:0000256" key="2">
    <source>
        <dbReference type="ARBA" id="ARBA00022980"/>
    </source>
</evidence>
<dbReference type="AlphaFoldDB" id="A0A9D1ZIG1"/>
<organism evidence="6 7">
    <name type="scientific">Candidatus Bacteroides pullicola</name>
    <dbReference type="NCBI Taxonomy" id="2838475"/>
    <lineage>
        <taxon>Bacteria</taxon>
        <taxon>Pseudomonadati</taxon>
        <taxon>Bacteroidota</taxon>
        <taxon>Bacteroidia</taxon>
        <taxon>Bacteroidales</taxon>
        <taxon>Bacteroidaceae</taxon>
        <taxon>Bacteroides</taxon>
    </lineage>
</organism>
<evidence type="ECO:0000313" key="6">
    <source>
        <dbReference type="EMBL" id="HIY88368.1"/>
    </source>
</evidence>
<dbReference type="HAMAP" id="MF_01363">
    <property type="entry name" value="Ribosomal_bL21"/>
    <property type="match status" value="1"/>
</dbReference>
<reference evidence="6" key="1">
    <citation type="journal article" date="2021" name="PeerJ">
        <title>Extensive microbial diversity within the chicken gut microbiome revealed by metagenomics and culture.</title>
        <authorList>
            <person name="Gilroy R."/>
            <person name="Ravi A."/>
            <person name="Getino M."/>
            <person name="Pursley I."/>
            <person name="Horton D.L."/>
            <person name="Alikhan N.F."/>
            <person name="Baker D."/>
            <person name="Gharbi K."/>
            <person name="Hall N."/>
            <person name="Watson M."/>
            <person name="Adriaenssens E.M."/>
            <person name="Foster-Nyarko E."/>
            <person name="Jarju S."/>
            <person name="Secka A."/>
            <person name="Antonio M."/>
            <person name="Oren A."/>
            <person name="Chaudhuri R.R."/>
            <person name="La Ragione R."/>
            <person name="Hildebrand F."/>
            <person name="Pallen M.J."/>
        </authorList>
    </citation>
    <scope>NUCLEOTIDE SEQUENCE</scope>
    <source>
        <strain evidence="6">Gambia2-208</strain>
    </source>
</reference>
<name>A0A9D1ZIG1_9BACE</name>
<proteinExistence type="inferred from homology"/>
<keyword evidence="2 4" id="KW-0689">Ribosomal protein</keyword>
<comment type="caution">
    <text evidence="6">The sequence shown here is derived from an EMBL/GenBank/DDBJ whole genome shotgun (WGS) entry which is preliminary data.</text>
</comment>
<dbReference type="PANTHER" id="PTHR21349">
    <property type="entry name" value="50S RIBOSOMAL PROTEIN L21"/>
    <property type="match status" value="1"/>
</dbReference>
<dbReference type="Proteomes" id="UP000886851">
    <property type="component" value="Unassembled WGS sequence"/>
</dbReference>
<evidence type="ECO:0000256" key="5">
    <source>
        <dbReference type="RuleBase" id="RU000562"/>
    </source>
</evidence>
<keyword evidence="4 5" id="KW-0694">RNA-binding</keyword>
<dbReference type="Pfam" id="PF00829">
    <property type="entry name" value="Ribosomal_L21p"/>
    <property type="match status" value="1"/>
</dbReference>
<keyword evidence="3 4" id="KW-0687">Ribonucleoprotein</keyword>
<accession>A0A9D1ZIG1</accession>
<gene>
    <name evidence="4 6" type="primary">rplU</name>
    <name evidence="6" type="ORF">H9824_06665</name>
</gene>
<dbReference type="InterPro" id="IPR028909">
    <property type="entry name" value="bL21-like"/>
</dbReference>
<dbReference type="PANTHER" id="PTHR21349:SF0">
    <property type="entry name" value="LARGE RIBOSOMAL SUBUNIT PROTEIN BL21M"/>
    <property type="match status" value="1"/>
</dbReference>
<evidence type="ECO:0000313" key="7">
    <source>
        <dbReference type="Proteomes" id="UP000886851"/>
    </source>
</evidence>
<dbReference type="InterPro" id="IPR001787">
    <property type="entry name" value="Ribosomal_bL21"/>
</dbReference>
<evidence type="ECO:0000256" key="1">
    <source>
        <dbReference type="ARBA" id="ARBA00008563"/>
    </source>
</evidence>
<protein>
    <recommendedName>
        <fullName evidence="4">Large ribosomal subunit protein bL21</fullName>
    </recommendedName>
</protein>
<dbReference type="GO" id="GO:0006412">
    <property type="term" value="P:translation"/>
    <property type="evidence" value="ECO:0007669"/>
    <property type="project" value="UniProtKB-UniRule"/>
</dbReference>
<comment type="function">
    <text evidence="4 5">This protein binds to 23S rRNA in the presence of protein L20.</text>
</comment>
<keyword evidence="4 5" id="KW-0699">rRNA-binding</keyword>
<comment type="similarity">
    <text evidence="1 4 5">Belongs to the bacterial ribosomal protein bL21 family.</text>
</comment>
<dbReference type="GO" id="GO:0019843">
    <property type="term" value="F:rRNA binding"/>
    <property type="evidence" value="ECO:0007669"/>
    <property type="project" value="UniProtKB-UniRule"/>
</dbReference>
<dbReference type="SUPFAM" id="SSF141091">
    <property type="entry name" value="L21p-like"/>
    <property type="match status" value="1"/>
</dbReference>
<reference evidence="6" key="2">
    <citation type="submission" date="2021-04" db="EMBL/GenBank/DDBJ databases">
        <authorList>
            <person name="Gilroy R."/>
        </authorList>
    </citation>
    <scope>NUCLEOTIDE SEQUENCE</scope>
    <source>
        <strain evidence="6">Gambia2-208</strain>
    </source>
</reference>
<dbReference type="InterPro" id="IPR036164">
    <property type="entry name" value="bL21-like_sf"/>
</dbReference>